<dbReference type="AlphaFoldDB" id="A0A8U0A4A4"/>
<sequence length="171" mass="18311">MDRLNKHHIPVIVFAVLVATAVGASFASAETTLVVADADSGEHLLEVPVNDGDEVVLSYTHSVEKTPVQDVYVVNGTDLQMDKMVFHSYGAGLPATEPVEQTDDGFVVQANESYEKLPVVPGSIADHTLIVGDEQYDLVELSEGSIIISLTDRSIGDTLPLNSSVVPEHDI</sequence>
<dbReference type="GeneID" id="71928873"/>
<dbReference type="RefSeq" id="WP_247993428.1">
    <property type="nucleotide sequence ID" value="NZ_CP096019.1"/>
</dbReference>
<evidence type="ECO:0000313" key="1">
    <source>
        <dbReference type="EMBL" id="UPM42757.1"/>
    </source>
</evidence>
<proteinExistence type="predicted"/>
<dbReference type="Pfam" id="PF08905">
    <property type="entry name" value="DUF1850"/>
    <property type="match status" value="1"/>
</dbReference>
<accession>A0A8U0A4A4</accession>
<dbReference type="EMBL" id="CP096019">
    <property type="protein sequence ID" value="UPM42757.1"/>
    <property type="molecule type" value="Genomic_DNA"/>
</dbReference>
<dbReference type="KEGG" id="haad:MW046_12460"/>
<organism evidence="1 2">
    <name type="scientific">Halocatena salina</name>
    <dbReference type="NCBI Taxonomy" id="2934340"/>
    <lineage>
        <taxon>Archaea</taxon>
        <taxon>Methanobacteriati</taxon>
        <taxon>Methanobacteriota</taxon>
        <taxon>Stenosarchaea group</taxon>
        <taxon>Halobacteria</taxon>
        <taxon>Halobacteriales</taxon>
        <taxon>Natronomonadaceae</taxon>
        <taxon>Halocatena</taxon>
    </lineage>
</organism>
<evidence type="ECO:0000313" key="2">
    <source>
        <dbReference type="Proteomes" id="UP000831768"/>
    </source>
</evidence>
<keyword evidence="2" id="KW-1185">Reference proteome</keyword>
<name>A0A8U0A4A4_9EURY</name>
<dbReference type="InterPro" id="IPR015001">
    <property type="entry name" value="DUF1850"/>
</dbReference>
<reference evidence="1" key="1">
    <citation type="submission" date="2022-04" db="EMBL/GenBank/DDBJ databases">
        <title>Halocatena sp. nov., isolated from a salt lake.</title>
        <authorList>
            <person name="Cui H.-L."/>
        </authorList>
    </citation>
    <scope>NUCLEOTIDE SEQUENCE</scope>
    <source>
        <strain evidence="1">AD-1</strain>
    </source>
</reference>
<dbReference type="Proteomes" id="UP000831768">
    <property type="component" value="Chromosome"/>
</dbReference>
<protein>
    <submittedName>
        <fullName evidence="1">DUF1850 domain-containing protein</fullName>
    </submittedName>
</protein>
<gene>
    <name evidence="1" type="ORF">MW046_12460</name>
</gene>